<keyword evidence="1" id="KW-1133">Transmembrane helix</keyword>
<feature type="transmembrane region" description="Helical" evidence="1">
    <location>
        <begin position="21"/>
        <end position="40"/>
    </location>
</feature>
<dbReference type="Proteomes" id="UP000606922">
    <property type="component" value="Unassembled WGS sequence"/>
</dbReference>
<feature type="transmembrane region" description="Helical" evidence="1">
    <location>
        <begin position="396"/>
        <end position="417"/>
    </location>
</feature>
<comment type="caution">
    <text evidence="2">The sequence shown here is derived from an EMBL/GenBank/DDBJ whole genome shotgun (WGS) entry which is preliminary data.</text>
</comment>
<sequence length="503" mass="54271">MVTVVQKELQRYASLSGWRKLIVVSTVVLFAASFAISIIGAGGIREPAVKHLGVGLTIAAGVLAAMSAFLRHGPSSRALLHPMIAPVAYLIYSLLVPLAYMAVTGRGIQVMPASIYTSASSSVMCLTVLAYCAGVFLASVVRANRRSLTDPALLVAPERDRRGVFSRDVGRLILILALTAKVQQLIVNGPVFTRVYGADQLDYDLGTTIAVAGATLTTVGCLLVMYSNVRRVGHPLQWPDWALLGAVGFISLFLLGTRSEIIAPVVLFLWFRLQSGKKFSIWIPIAAVAAAGGIFALVAQLRVKSPDAPDYPAIESLLVDTSSPILLTSNVAALVPSSTDFYFGSTYLEALKFMLPGPVARALFGEPTGTGAFAYRDLIDFTFSGQGWGFSLPTEAYLNFGFVGVVVIAGLVGWLFGRAYLWANEPHNVNRLSAYVYPLLLSYLPFGLRSDALGQMKSIIYPLLIILGVLLVERWLLSRNAASVDSGPQWQWRTLLPRRGSLD</sequence>
<dbReference type="AlphaFoldDB" id="A0A916SNS5"/>
<dbReference type="EMBL" id="BMGB01000001">
    <property type="protein sequence ID" value="GGB09970.1"/>
    <property type="molecule type" value="Genomic_DNA"/>
</dbReference>
<proteinExistence type="predicted"/>
<evidence type="ECO:0008006" key="4">
    <source>
        <dbReference type="Google" id="ProtNLM"/>
    </source>
</evidence>
<accession>A0A916SNS5</accession>
<evidence type="ECO:0000313" key="2">
    <source>
        <dbReference type="EMBL" id="GGB09970.1"/>
    </source>
</evidence>
<reference evidence="2" key="1">
    <citation type="journal article" date="2014" name="Int. J. Syst. Evol. Microbiol.">
        <title>Complete genome sequence of Corynebacterium casei LMG S-19264T (=DSM 44701T), isolated from a smear-ripened cheese.</title>
        <authorList>
            <consortium name="US DOE Joint Genome Institute (JGI-PGF)"/>
            <person name="Walter F."/>
            <person name="Albersmeier A."/>
            <person name="Kalinowski J."/>
            <person name="Ruckert C."/>
        </authorList>
    </citation>
    <scope>NUCLEOTIDE SEQUENCE</scope>
    <source>
        <strain evidence="2">CGMCC 1.12813</strain>
    </source>
</reference>
<feature type="transmembrane region" description="Helical" evidence="1">
    <location>
        <begin position="83"/>
        <end position="103"/>
    </location>
</feature>
<organism evidence="2 3">
    <name type="scientific">Conyzicola nivalis</name>
    <dbReference type="NCBI Taxonomy" id="1477021"/>
    <lineage>
        <taxon>Bacteria</taxon>
        <taxon>Bacillati</taxon>
        <taxon>Actinomycetota</taxon>
        <taxon>Actinomycetes</taxon>
        <taxon>Micrococcales</taxon>
        <taxon>Microbacteriaceae</taxon>
        <taxon>Conyzicola</taxon>
    </lineage>
</organism>
<reference evidence="2" key="2">
    <citation type="submission" date="2020-09" db="EMBL/GenBank/DDBJ databases">
        <authorList>
            <person name="Sun Q."/>
            <person name="Zhou Y."/>
        </authorList>
    </citation>
    <scope>NUCLEOTIDE SEQUENCE</scope>
    <source>
        <strain evidence="2">CGMCC 1.12813</strain>
    </source>
</reference>
<keyword evidence="1" id="KW-0472">Membrane</keyword>
<keyword evidence="3" id="KW-1185">Reference proteome</keyword>
<dbReference type="InterPro" id="IPR029468">
    <property type="entry name" value="O-ag_pol_Wzy"/>
</dbReference>
<feature type="transmembrane region" description="Helical" evidence="1">
    <location>
        <begin position="207"/>
        <end position="229"/>
    </location>
</feature>
<evidence type="ECO:0000256" key="1">
    <source>
        <dbReference type="SAM" id="Phobius"/>
    </source>
</evidence>
<feature type="transmembrane region" description="Helical" evidence="1">
    <location>
        <begin position="241"/>
        <end position="273"/>
    </location>
</feature>
<gene>
    <name evidence="2" type="ORF">GCM10010979_25770</name>
</gene>
<evidence type="ECO:0000313" key="3">
    <source>
        <dbReference type="Proteomes" id="UP000606922"/>
    </source>
</evidence>
<dbReference type="Pfam" id="PF14296">
    <property type="entry name" value="O-ag_pol_Wzy"/>
    <property type="match status" value="1"/>
</dbReference>
<protein>
    <recommendedName>
        <fullName evidence="4">Oligosaccharide repeat unit polymerase</fullName>
    </recommendedName>
</protein>
<feature type="transmembrane region" description="Helical" evidence="1">
    <location>
        <begin position="52"/>
        <end position="71"/>
    </location>
</feature>
<dbReference type="NCBIfam" id="TIGR04370">
    <property type="entry name" value="glyco_rpt_poly"/>
    <property type="match status" value="1"/>
</dbReference>
<keyword evidence="1" id="KW-0812">Transmembrane</keyword>
<name>A0A916SNS5_9MICO</name>
<feature type="transmembrane region" description="Helical" evidence="1">
    <location>
        <begin position="279"/>
        <end position="299"/>
    </location>
</feature>
<feature type="transmembrane region" description="Helical" evidence="1">
    <location>
        <begin position="115"/>
        <end position="138"/>
    </location>
</feature>
<feature type="transmembrane region" description="Helical" evidence="1">
    <location>
        <begin position="458"/>
        <end position="477"/>
    </location>
</feature>
<feature type="transmembrane region" description="Helical" evidence="1">
    <location>
        <begin position="429"/>
        <end position="446"/>
    </location>
</feature>